<dbReference type="AlphaFoldDB" id="A0AAD7JP43"/>
<evidence type="ECO:0000313" key="1">
    <source>
        <dbReference type="EMBL" id="KAJ7767520.1"/>
    </source>
</evidence>
<dbReference type="EMBL" id="JARJLG010000030">
    <property type="protein sequence ID" value="KAJ7767520.1"/>
    <property type="molecule type" value="Genomic_DNA"/>
</dbReference>
<protein>
    <submittedName>
        <fullName evidence="1">Uncharacterized protein</fullName>
    </submittedName>
</protein>
<reference evidence="1" key="1">
    <citation type="submission" date="2023-03" db="EMBL/GenBank/DDBJ databases">
        <title>Massive genome expansion in bonnet fungi (Mycena s.s.) driven by repeated elements and novel gene families across ecological guilds.</title>
        <authorList>
            <consortium name="Lawrence Berkeley National Laboratory"/>
            <person name="Harder C.B."/>
            <person name="Miyauchi S."/>
            <person name="Viragh M."/>
            <person name="Kuo A."/>
            <person name="Thoen E."/>
            <person name="Andreopoulos B."/>
            <person name="Lu D."/>
            <person name="Skrede I."/>
            <person name="Drula E."/>
            <person name="Henrissat B."/>
            <person name="Morin E."/>
            <person name="Kohler A."/>
            <person name="Barry K."/>
            <person name="LaButti K."/>
            <person name="Morin E."/>
            <person name="Salamov A."/>
            <person name="Lipzen A."/>
            <person name="Mereny Z."/>
            <person name="Hegedus B."/>
            <person name="Baldrian P."/>
            <person name="Stursova M."/>
            <person name="Weitz H."/>
            <person name="Taylor A."/>
            <person name="Grigoriev I.V."/>
            <person name="Nagy L.G."/>
            <person name="Martin F."/>
            <person name="Kauserud H."/>
        </authorList>
    </citation>
    <scope>NUCLEOTIDE SEQUENCE</scope>
    <source>
        <strain evidence="1">CBHHK188m</strain>
    </source>
</reference>
<organism evidence="1 2">
    <name type="scientific">Mycena maculata</name>
    <dbReference type="NCBI Taxonomy" id="230809"/>
    <lineage>
        <taxon>Eukaryota</taxon>
        <taxon>Fungi</taxon>
        <taxon>Dikarya</taxon>
        <taxon>Basidiomycota</taxon>
        <taxon>Agaricomycotina</taxon>
        <taxon>Agaricomycetes</taxon>
        <taxon>Agaricomycetidae</taxon>
        <taxon>Agaricales</taxon>
        <taxon>Marasmiineae</taxon>
        <taxon>Mycenaceae</taxon>
        <taxon>Mycena</taxon>
    </lineage>
</organism>
<dbReference type="Proteomes" id="UP001215280">
    <property type="component" value="Unassembled WGS sequence"/>
</dbReference>
<comment type="caution">
    <text evidence="1">The sequence shown here is derived from an EMBL/GenBank/DDBJ whole genome shotgun (WGS) entry which is preliminary data.</text>
</comment>
<name>A0AAD7JP43_9AGAR</name>
<sequence>MSRNYPIRPRYPELNSDDFDQEPGRIARALSVSVVRKPWVLCHNQETEHLAAHKCWWRLLGGSASQLPRGVWDSGRGTTWCEEKVAELGDLVVLSHRPQLPPTQRCLPRTPYHSFCVMPSCGHHSIEPLRVSRAGMPLYSPSGLSQHGPASLGSVARCQHRRKDVHHLFLRLRDLEVLLAGDFGVLGMLKVECGPSQGYIVA</sequence>
<keyword evidence="2" id="KW-1185">Reference proteome</keyword>
<accession>A0AAD7JP43</accession>
<gene>
    <name evidence="1" type="ORF">DFH07DRAFT_769614</name>
</gene>
<proteinExistence type="predicted"/>
<evidence type="ECO:0000313" key="2">
    <source>
        <dbReference type="Proteomes" id="UP001215280"/>
    </source>
</evidence>